<name>A0A1W1V4K3_DESTI</name>
<dbReference type="STRING" id="656914.SAMN00017405_1864"/>
<dbReference type="InterPro" id="IPR014225">
    <property type="entry name" value="Spore_II_D_firmicutes"/>
</dbReference>
<dbReference type="InterPro" id="IPR013486">
    <property type="entry name" value="SpoIID/LytB"/>
</dbReference>
<protein>
    <submittedName>
        <fullName evidence="2">Stage II sporulation protein D</fullName>
    </submittedName>
</protein>
<feature type="domain" description="Sporulation stage II protein D amidase enhancer LytB N-terminal" evidence="1">
    <location>
        <begin position="52"/>
        <end position="159"/>
    </location>
</feature>
<evidence type="ECO:0000313" key="2">
    <source>
        <dbReference type="EMBL" id="SMB88236.1"/>
    </source>
</evidence>
<dbReference type="PANTHER" id="PTHR30032:SF4">
    <property type="entry name" value="AMIDASE ENHANCER"/>
    <property type="match status" value="1"/>
</dbReference>
<dbReference type="GO" id="GO:0030288">
    <property type="term" value="C:outer membrane-bounded periplasmic space"/>
    <property type="evidence" value="ECO:0007669"/>
    <property type="project" value="TreeGrafter"/>
</dbReference>
<reference evidence="2 3" key="1">
    <citation type="submission" date="2017-04" db="EMBL/GenBank/DDBJ databases">
        <authorList>
            <person name="Afonso C.L."/>
            <person name="Miller P.J."/>
            <person name="Scott M.A."/>
            <person name="Spackman E."/>
            <person name="Goraichik I."/>
            <person name="Dimitrov K.M."/>
            <person name="Suarez D.L."/>
            <person name="Swayne D.E."/>
        </authorList>
    </citation>
    <scope>NUCLEOTIDE SEQUENCE [LARGE SCALE GENOMIC DNA]</scope>
    <source>
        <strain evidence="2 3">DSM 11270</strain>
    </source>
</reference>
<gene>
    <name evidence="2" type="ORF">SAMN00017405_1864</name>
</gene>
<dbReference type="Proteomes" id="UP000192731">
    <property type="component" value="Unassembled WGS sequence"/>
</dbReference>
<dbReference type="PANTHER" id="PTHR30032">
    <property type="entry name" value="N-ACETYLMURAMOYL-L-ALANINE AMIDASE-RELATED"/>
    <property type="match status" value="1"/>
</dbReference>
<organism evidence="2 3">
    <name type="scientific">Desulfonispora thiosulfatigenes DSM 11270</name>
    <dbReference type="NCBI Taxonomy" id="656914"/>
    <lineage>
        <taxon>Bacteria</taxon>
        <taxon>Bacillati</taxon>
        <taxon>Bacillota</taxon>
        <taxon>Clostridia</taxon>
        <taxon>Eubacteriales</taxon>
        <taxon>Peptococcaceae</taxon>
        <taxon>Desulfonispora</taxon>
    </lineage>
</organism>
<dbReference type="OrthoDB" id="9794671at2"/>
<keyword evidence="3" id="KW-1185">Reference proteome</keyword>
<sequence length="321" mass="36296">MRRMILISFILLIASIVIIPACTTLLTSGGKSNENSKDIEEYDDKAINVFNHQTEELMHMKLDEYLVGVVAGEMPASFELEALKAQAVAARTYAYRRIIQPDQRVKKINDKADVITSPDICQAWTGDDGLRRNWGTEYAEKREKIERAIIETKGQIIVYDNNPIDPLYHSTCGGYKTEAAGEVWSNSYPYLVSVDCTNHKDKHYQDTKEINISELDKALEINFKAKPEIKILTKTGTGRIKTLQIADKEFKATDLRVKLGLKSTWFTWKIGSETVSFTTRGFGHGVGLCQYGANDLASKGKKYDEILKRYYKGVELVSIFD</sequence>
<dbReference type="EMBL" id="FWWT01000015">
    <property type="protein sequence ID" value="SMB88236.1"/>
    <property type="molecule type" value="Genomic_DNA"/>
</dbReference>
<proteinExistence type="predicted"/>
<dbReference type="AlphaFoldDB" id="A0A1W1V4K3"/>
<evidence type="ECO:0000259" key="1">
    <source>
        <dbReference type="Pfam" id="PF08486"/>
    </source>
</evidence>
<dbReference type="InterPro" id="IPR051922">
    <property type="entry name" value="Bact_Sporulation_Assoc"/>
</dbReference>
<dbReference type="NCBIfam" id="TIGR02669">
    <property type="entry name" value="SpoIID_LytB"/>
    <property type="match status" value="1"/>
</dbReference>
<dbReference type="GO" id="GO:0030435">
    <property type="term" value="P:sporulation resulting in formation of a cellular spore"/>
    <property type="evidence" value="ECO:0007669"/>
    <property type="project" value="InterPro"/>
</dbReference>
<evidence type="ECO:0000313" key="3">
    <source>
        <dbReference type="Proteomes" id="UP000192731"/>
    </source>
</evidence>
<accession>A0A1W1V4K3</accession>
<dbReference type="InterPro" id="IPR013693">
    <property type="entry name" value="SpoIID/LytB_N"/>
</dbReference>
<dbReference type="NCBIfam" id="TIGR02870">
    <property type="entry name" value="spore_II_D"/>
    <property type="match status" value="1"/>
</dbReference>
<dbReference type="Pfam" id="PF08486">
    <property type="entry name" value="SpoIID"/>
    <property type="match status" value="1"/>
</dbReference>